<dbReference type="GO" id="GO:0019901">
    <property type="term" value="F:protein kinase binding"/>
    <property type="evidence" value="ECO:0007669"/>
    <property type="project" value="TreeGrafter"/>
</dbReference>
<name>A0A068WGB1_ECHGR</name>
<dbReference type="WBParaSite" id="EgrG_001024900">
    <property type="protein sequence ID" value="EgrG_001024900"/>
    <property type="gene ID" value="EgrG_001024900"/>
</dbReference>
<dbReference type="GO" id="GO:0016301">
    <property type="term" value="F:kinase activity"/>
    <property type="evidence" value="ECO:0007669"/>
    <property type="project" value="UniProtKB-KW"/>
</dbReference>
<evidence type="ECO:0000313" key="10">
    <source>
        <dbReference type="Proteomes" id="UP000492820"/>
    </source>
</evidence>
<evidence type="ECO:0000256" key="1">
    <source>
        <dbReference type="ARBA" id="ARBA00006750"/>
    </source>
</evidence>
<evidence type="ECO:0000313" key="11">
    <source>
        <dbReference type="WBParaSite" id="EgrG_001024900"/>
    </source>
</evidence>
<sequence>MSYPPSARDTPTRNRNRTSSMSTDQCAILFREANRSVDSPLPFSVESITNVNDAYRIFLKHHTSYDLIPLSAKLIVFDVSLNVKKGFFALVYNGVRVAILWDSECQEYVGLLTITDFIRILHKYYKSPEIPIVELEEHQIKTWREQMSDYAPSLIYITPERTLLDAVQMLLEHKVHRLPILDPLTGNPLHILTHKRLLKYLHFNMPKLPMPTFMMDQLQNLPIGTMQNVVCVGTDWPLHRVLTVFVENRVSALPVIDESGRLVDIYAKFDVINLAATRSYDNLEITVFDALQYRREKFSGVATCKPSHTLKEIIDIIVDAGVHRLVAVDETQRVLGISLALFLSSPVQFAYPSPNLVLHTYPYADKHTLFSVLNFLFISCIISLVVVIISDSSSHVTVFPYPPPEREFLKSSATTFTIFGLMVVTTQSIC</sequence>
<keyword evidence="9" id="KW-0418">Kinase</keyword>
<feature type="transmembrane region" description="Helical" evidence="7">
    <location>
        <begin position="371"/>
        <end position="389"/>
    </location>
</feature>
<accession>A0A068WGB1</accession>
<dbReference type="GO" id="GO:0016208">
    <property type="term" value="F:AMP binding"/>
    <property type="evidence" value="ECO:0007669"/>
    <property type="project" value="TreeGrafter"/>
</dbReference>
<keyword evidence="7" id="KW-0472">Membrane</keyword>
<dbReference type="SMART" id="SM00116">
    <property type="entry name" value="CBS"/>
    <property type="match status" value="4"/>
</dbReference>
<dbReference type="GO" id="GO:0005737">
    <property type="term" value="C:cytoplasm"/>
    <property type="evidence" value="ECO:0007669"/>
    <property type="project" value="TreeGrafter"/>
</dbReference>
<evidence type="ECO:0000259" key="8">
    <source>
        <dbReference type="PROSITE" id="PS51371"/>
    </source>
</evidence>
<evidence type="ECO:0000313" key="9">
    <source>
        <dbReference type="EMBL" id="CDS17491.1"/>
    </source>
</evidence>
<evidence type="ECO:0000256" key="6">
    <source>
        <dbReference type="SAM" id="MobiDB-lite"/>
    </source>
</evidence>
<reference evidence="11" key="3">
    <citation type="submission" date="2020-10" db="UniProtKB">
        <authorList>
            <consortium name="WormBaseParasite"/>
        </authorList>
    </citation>
    <scope>IDENTIFICATION</scope>
</reference>
<dbReference type="Pfam" id="PF00571">
    <property type="entry name" value="CBS"/>
    <property type="match status" value="3"/>
</dbReference>
<dbReference type="CDD" id="cd04618">
    <property type="entry name" value="CBS_euAMPK_gamma-like_repeat1"/>
    <property type="match status" value="1"/>
</dbReference>
<protein>
    <submittedName>
        <fullName evidence="9 11">5' AMP activated protein kinase subunit gamma</fullName>
    </submittedName>
</protein>
<keyword evidence="3 5" id="KW-0129">CBS domain</keyword>
<feature type="domain" description="CBS" evidence="8">
    <location>
        <begin position="147"/>
        <end position="207"/>
    </location>
</feature>
<feature type="transmembrane region" description="Helical" evidence="7">
    <location>
        <begin position="334"/>
        <end position="351"/>
    </location>
</feature>
<dbReference type="CDD" id="cd04641">
    <property type="entry name" value="CBS_euAMPK_gamma-like_repeat2"/>
    <property type="match status" value="1"/>
</dbReference>
<dbReference type="InterPro" id="IPR050511">
    <property type="entry name" value="AMPK_gamma/SDS23_families"/>
</dbReference>
<dbReference type="PANTHER" id="PTHR13780">
    <property type="entry name" value="AMP-ACTIVATED PROTEIN KINASE, GAMMA REGULATORY SUBUNIT"/>
    <property type="match status" value="1"/>
</dbReference>
<reference evidence="9" key="2">
    <citation type="submission" date="2014-06" db="EMBL/GenBank/DDBJ databases">
        <authorList>
            <person name="Aslett M."/>
        </authorList>
    </citation>
    <scope>NUCLEOTIDE SEQUENCE</scope>
</reference>
<dbReference type="SUPFAM" id="SSF54631">
    <property type="entry name" value="CBS-domain pair"/>
    <property type="match status" value="2"/>
</dbReference>
<feature type="domain" description="CBS" evidence="8">
    <location>
        <begin position="225"/>
        <end position="282"/>
    </location>
</feature>
<feature type="region of interest" description="Disordered" evidence="6">
    <location>
        <begin position="1"/>
        <end position="22"/>
    </location>
</feature>
<dbReference type="InterPro" id="IPR000644">
    <property type="entry name" value="CBS_dom"/>
</dbReference>
<evidence type="ECO:0000256" key="7">
    <source>
        <dbReference type="SAM" id="Phobius"/>
    </source>
</evidence>
<comment type="similarity">
    <text evidence="1">Belongs to the 5'-AMP-activated protein kinase gamma subunit family.</text>
</comment>
<dbReference type="OrthoDB" id="449052at2759"/>
<dbReference type="Proteomes" id="UP000492820">
    <property type="component" value="Unassembled WGS sequence"/>
</dbReference>
<proteinExistence type="inferred from homology"/>
<keyword evidence="2" id="KW-0677">Repeat</keyword>
<reference evidence="9 10" key="1">
    <citation type="journal article" date="2013" name="Nature">
        <title>The genomes of four tapeworm species reveal adaptations to parasitism.</title>
        <authorList>
            <person name="Tsai I.J."/>
            <person name="Zarowiecki M."/>
            <person name="Holroyd N."/>
            <person name="Garciarrubio A."/>
            <person name="Sanchez-Flores A."/>
            <person name="Brooks K.L."/>
            <person name="Tracey A."/>
            <person name="Bobes R.J."/>
            <person name="Fragoso G."/>
            <person name="Sciutto E."/>
            <person name="Aslett M."/>
            <person name="Beasley H."/>
            <person name="Bennett H.M."/>
            <person name="Cai J."/>
            <person name="Camicia F."/>
            <person name="Clark R."/>
            <person name="Cucher M."/>
            <person name="De Silva N."/>
            <person name="Day T.A."/>
            <person name="Deplazes P."/>
            <person name="Estrada K."/>
            <person name="Fernandez C."/>
            <person name="Holland P.W."/>
            <person name="Hou J."/>
            <person name="Hu S."/>
            <person name="Huckvale T."/>
            <person name="Hung S.S."/>
            <person name="Kamenetzky L."/>
            <person name="Keane J.A."/>
            <person name="Kiss F."/>
            <person name="Koziol U."/>
            <person name="Lambert O."/>
            <person name="Liu K."/>
            <person name="Luo X."/>
            <person name="Luo Y."/>
            <person name="Macchiaroli N."/>
            <person name="Nichol S."/>
            <person name="Paps J."/>
            <person name="Parkinson J."/>
            <person name="Pouchkina-Stantcheva N."/>
            <person name="Riddiford N."/>
            <person name="Rosenzvit M."/>
            <person name="Salinas G."/>
            <person name="Wasmuth J.D."/>
            <person name="Zamanian M."/>
            <person name="Zheng Y."/>
            <person name="Cai X."/>
            <person name="Soberon X."/>
            <person name="Olson P.D."/>
            <person name="Laclette J.P."/>
            <person name="Brehm K."/>
            <person name="Berriman M."/>
            <person name="Garciarrubio A."/>
            <person name="Bobes R.J."/>
            <person name="Fragoso G."/>
            <person name="Sanchez-Flores A."/>
            <person name="Estrada K."/>
            <person name="Cevallos M.A."/>
            <person name="Morett E."/>
            <person name="Gonzalez V."/>
            <person name="Portillo T."/>
            <person name="Ochoa-Leyva A."/>
            <person name="Jose M.V."/>
            <person name="Sciutto E."/>
            <person name="Landa A."/>
            <person name="Jimenez L."/>
            <person name="Valdes V."/>
            <person name="Carrero J.C."/>
            <person name="Larralde C."/>
            <person name="Morales-Montor J."/>
            <person name="Limon-Lason J."/>
            <person name="Soberon X."/>
            <person name="Laclette J.P."/>
        </authorList>
    </citation>
    <scope>NUCLEOTIDE SEQUENCE [LARGE SCALE GENOMIC DNA]</scope>
</reference>
<evidence type="ECO:0000256" key="3">
    <source>
        <dbReference type="ARBA" id="ARBA00023122"/>
    </source>
</evidence>
<evidence type="ECO:0000256" key="4">
    <source>
        <dbReference type="ARBA" id="ARBA00025878"/>
    </source>
</evidence>
<evidence type="ECO:0000256" key="5">
    <source>
        <dbReference type="PROSITE-ProRule" id="PRU00703"/>
    </source>
</evidence>
<gene>
    <name evidence="11" type="primary">EGR_02991</name>
    <name evidence="9" type="ORF">EgrG_001024900</name>
</gene>
<dbReference type="GO" id="GO:0031588">
    <property type="term" value="C:nucleotide-activated protein kinase complex"/>
    <property type="evidence" value="ECO:0007669"/>
    <property type="project" value="TreeGrafter"/>
</dbReference>
<dbReference type="EMBL" id="LK028577">
    <property type="protein sequence ID" value="CDS17491.1"/>
    <property type="molecule type" value="Genomic_DNA"/>
</dbReference>
<keyword evidence="7" id="KW-0812">Transmembrane</keyword>
<dbReference type="GO" id="GO:0019887">
    <property type="term" value="F:protein kinase regulator activity"/>
    <property type="evidence" value="ECO:0007669"/>
    <property type="project" value="TreeGrafter"/>
</dbReference>
<dbReference type="InterPro" id="IPR046342">
    <property type="entry name" value="CBS_dom_sf"/>
</dbReference>
<dbReference type="PANTHER" id="PTHR13780:SF35">
    <property type="entry name" value="LD22662P"/>
    <property type="match status" value="1"/>
</dbReference>
<dbReference type="AlphaFoldDB" id="A0A068WGB1"/>
<organism evidence="9">
    <name type="scientific">Echinococcus granulosus</name>
    <name type="common">Hydatid tapeworm</name>
    <dbReference type="NCBI Taxonomy" id="6210"/>
    <lineage>
        <taxon>Eukaryota</taxon>
        <taxon>Metazoa</taxon>
        <taxon>Spiralia</taxon>
        <taxon>Lophotrochozoa</taxon>
        <taxon>Platyhelminthes</taxon>
        <taxon>Cestoda</taxon>
        <taxon>Eucestoda</taxon>
        <taxon>Cyclophyllidea</taxon>
        <taxon>Taeniidae</taxon>
        <taxon>Echinococcus</taxon>
        <taxon>Echinococcus granulosus group</taxon>
    </lineage>
</organism>
<comment type="subunit">
    <text evidence="4">AMPK is a heterotrimer of an alpha catalytic subunit (PRKAA1 or PRKAA2), a beta (PRKAB1 or PRKAB2) and a gamma non-catalytic subunits (PRKAG1, PRKAG2 or PRKAG3). Interacts with FNIP1 and FNIP2.</text>
</comment>
<dbReference type="Gene3D" id="3.10.580.10">
    <property type="entry name" value="CBS-domain"/>
    <property type="match status" value="2"/>
</dbReference>
<keyword evidence="7" id="KW-1133">Transmembrane helix</keyword>
<evidence type="ECO:0000256" key="2">
    <source>
        <dbReference type="ARBA" id="ARBA00022737"/>
    </source>
</evidence>
<keyword evidence="9" id="KW-0808">Transferase</keyword>
<dbReference type="GO" id="GO:0005634">
    <property type="term" value="C:nucleus"/>
    <property type="evidence" value="ECO:0007669"/>
    <property type="project" value="TreeGrafter"/>
</dbReference>
<dbReference type="PROSITE" id="PS51371">
    <property type="entry name" value="CBS"/>
    <property type="match status" value="2"/>
</dbReference>